<proteinExistence type="predicted"/>
<reference evidence="3" key="1">
    <citation type="submission" date="2020-05" db="EMBL/GenBank/DDBJ databases">
        <authorList>
            <person name="Chiriac C."/>
            <person name="Salcher M."/>
            <person name="Ghai R."/>
            <person name="Kavagutti S V."/>
        </authorList>
    </citation>
    <scope>NUCLEOTIDE SEQUENCE</scope>
</reference>
<feature type="region of interest" description="Disordered" evidence="1">
    <location>
        <begin position="466"/>
        <end position="503"/>
    </location>
</feature>
<dbReference type="InterPro" id="IPR039561">
    <property type="entry name" value="Peptidase_M15C"/>
</dbReference>
<feature type="domain" description="Peptidase M15C" evidence="2">
    <location>
        <begin position="395"/>
        <end position="468"/>
    </location>
</feature>
<evidence type="ECO:0000256" key="1">
    <source>
        <dbReference type="SAM" id="MobiDB-lite"/>
    </source>
</evidence>
<evidence type="ECO:0000313" key="3">
    <source>
        <dbReference type="EMBL" id="CAB4767216.1"/>
    </source>
</evidence>
<feature type="region of interest" description="Disordered" evidence="1">
    <location>
        <begin position="244"/>
        <end position="283"/>
    </location>
</feature>
<feature type="compositionally biased region" description="Low complexity" evidence="1">
    <location>
        <begin position="134"/>
        <end position="145"/>
    </location>
</feature>
<dbReference type="EMBL" id="CAEZYQ010000038">
    <property type="protein sequence ID" value="CAB4767216.1"/>
    <property type="molecule type" value="Genomic_DNA"/>
</dbReference>
<name>A0A6J6V6C5_9ZZZZ</name>
<organism evidence="3">
    <name type="scientific">freshwater metagenome</name>
    <dbReference type="NCBI Taxonomy" id="449393"/>
    <lineage>
        <taxon>unclassified sequences</taxon>
        <taxon>metagenomes</taxon>
        <taxon>ecological metagenomes</taxon>
    </lineage>
</organism>
<dbReference type="AlphaFoldDB" id="A0A6J6V6C5"/>
<dbReference type="Gene3D" id="2.60.40.1120">
    <property type="entry name" value="Carboxypeptidase-like, regulatory domain"/>
    <property type="match status" value="1"/>
</dbReference>
<dbReference type="SUPFAM" id="SSF55166">
    <property type="entry name" value="Hedgehog/DD-peptidase"/>
    <property type="match status" value="1"/>
</dbReference>
<dbReference type="Pfam" id="PF13539">
    <property type="entry name" value="Peptidase_M15_4"/>
    <property type="match status" value="1"/>
</dbReference>
<protein>
    <submittedName>
        <fullName evidence="3">Unannotated protein</fullName>
    </submittedName>
</protein>
<feature type="region of interest" description="Disordered" evidence="1">
    <location>
        <begin position="126"/>
        <end position="149"/>
    </location>
</feature>
<gene>
    <name evidence="3" type="ORF">UFOPK2761_03159</name>
</gene>
<dbReference type="GO" id="GO:0008233">
    <property type="term" value="F:peptidase activity"/>
    <property type="evidence" value="ECO:0007669"/>
    <property type="project" value="InterPro"/>
</dbReference>
<accession>A0A6J6V6C5</accession>
<dbReference type="InterPro" id="IPR009045">
    <property type="entry name" value="Zn_M74/Hedgehog-like"/>
</dbReference>
<evidence type="ECO:0000259" key="2">
    <source>
        <dbReference type="Pfam" id="PF13539"/>
    </source>
</evidence>
<sequence>MGPPAAWSGQGGEVLLGKLVLAVLSLSLALAAPAVGAPADRDQREHAPGLHLTAPPTYAGEPAPVTVVLADAAGQPVVGASVRVERLVGEEWRELAVVVTDAAGSATLEAVLGRDPAGNVVRATWDGTAGEPGGSAEPEGSAAAPQETGPVTLPLRRRTARAELTGPDEVVDETSVRLALRWRTRAGEPVTGEVVLEERRGDRWRVVERLRTDEQGRASTRVAPREDTRYRVRTPRQPWLERDTSPVHRLDNTPPGTVVRLGGPVPRRTLPRPPRAVGEGPAPRITRIPAGVWRSMTGRTWHAGCPVGREGLRLLRINHWGYDGYRYRGELVAAASVVGQMSAALSEMYRAGLPVRAMFRADRFGWSPRLRGADDYASMAAGNTSAFNCRQVVGRPGVRSPHAWGRSLDINTWENPYRSSHGLVPNSWWASRSHPRVAWRSSSHQVVAIMRRHGLRWTYGTADSHHFDAVPRGAGRGTGPGDQGHTHGPAPVLPPECATEVCD</sequence>